<evidence type="ECO:0000256" key="4">
    <source>
        <dbReference type="ARBA" id="ARBA00022989"/>
    </source>
</evidence>
<keyword evidence="2 10" id="KW-0808">Transferase</keyword>
<evidence type="ECO:0000256" key="5">
    <source>
        <dbReference type="ARBA" id="ARBA00023098"/>
    </source>
</evidence>
<keyword evidence="7 10" id="KW-0012">Acyltransferase</keyword>
<dbReference type="AlphaFoldDB" id="A0A1I3HYW5"/>
<dbReference type="PANTHER" id="PTHR23063">
    <property type="entry name" value="PHOSPHOLIPID ACYLTRANSFERASE"/>
    <property type="match status" value="1"/>
</dbReference>
<name>A0A1I3HYW5_9RHOB</name>
<evidence type="ECO:0000313" key="10">
    <source>
        <dbReference type="EMBL" id="SFI40767.1"/>
    </source>
</evidence>
<dbReference type="SUPFAM" id="SSF69593">
    <property type="entry name" value="Glycerol-3-phosphate (1)-acyltransferase"/>
    <property type="match status" value="1"/>
</dbReference>
<accession>A0A1I3HYW5</accession>
<dbReference type="GO" id="GO:0006629">
    <property type="term" value="P:lipid metabolic process"/>
    <property type="evidence" value="ECO:0007669"/>
    <property type="project" value="UniProtKB-KW"/>
</dbReference>
<evidence type="ECO:0000256" key="7">
    <source>
        <dbReference type="ARBA" id="ARBA00023315"/>
    </source>
</evidence>
<organism evidence="10 11">
    <name type="scientific">Albimonas pacifica</name>
    <dbReference type="NCBI Taxonomy" id="1114924"/>
    <lineage>
        <taxon>Bacteria</taxon>
        <taxon>Pseudomonadati</taxon>
        <taxon>Pseudomonadota</taxon>
        <taxon>Alphaproteobacteria</taxon>
        <taxon>Rhodobacterales</taxon>
        <taxon>Paracoccaceae</taxon>
        <taxon>Albimonas</taxon>
    </lineage>
</organism>
<evidence type="ECO:0000256" key="2">
    <source>
        <dbReference type="ARBA" id="ARBA00022679"/>
    </source>
</evidence>
<evidence type="ECO:0000256" key="6">
    <source>
        <dbReference type="ARBA" id="ARBA00023136"/>
    </source>
</evidence>
<keyword evidence="3 8" id="KW-0812">Transmembrane</keyword>
<dbReference type="STRING" id="1114924.SAMN05216258_106242"/>
<feature type="transmembrane region" description="Helical" evidence="8">
    <location>
        <begin position="23"/>
        <end position="49"/>
    </location>
</feature>
<dbReference type="CDD" id="cd07989">
    <property type="entry name" value="LPLAT_AGPAT-like"/>
    <property type="match status" value="1"/>
</dbReference>
<dbReference type="PANTHER" id="PTHR23063:SF52">
    <property type="entry name" value="LYSOPHOSPHATIDYLCHOLINE ACYLTRANSFERASE"/>
    <property type="match status" value="1"/>
</dbReference>
<dbReference type="Pfam" id="PF01553">
    <property type="entry name" value="Acyltransferase"/>
    <property type="match status" value="1"/>
</dbReference>
<proteinExistence type="predicted"/>
<dbReference type="GO" id="GO:0016746">
    <property type="term" value="F:acyltransferase activity"/>
    <property type="evidence" value="ECO:0007669"/>
    <property type="project" value="UniProtKB-KW"/>
</dbReference>
<dbReference type="SMART" id="SM00563">
    <property type="entry name" value="PlsC"/>
    <property type="match status" value="1"/>
</dbReference>
<evidence type="ECO:0000256" key="1">
    <source>
        <dbReference type="ARBA" id="ARBA00004370"/>
    </source>
</evidence>
<feature type="domain" description="Phospholipid/glycerol acyltransferase" evidence="9">
    <location>
        <begin position="93"/>
        <end position="208"/>
    </location>
</feature>
<dbReference type="OrthoDB" id="9806880at2"/>
<dbReference type="GO" id="GO:0016020">
    <property type="term" value="C:membrane"/>
    <property type="evidence" value="ECO:0007669"/>
    <property type="project" value="UniProtKB-SubCell"/>
</dbReference>
<evidence type="ECO:0000313" key="11">
    <source>
        <dbReference type="Proteomes" id="UP000199377"/>
    </source>
</evidence>
<reference evidence="10 11" key="1">
    <citation type="submission" date="2016-10" db="EMBL/GenBank/DDBJ databases">
        <authorList>
            <person name="de Groot N.N."/>
        </authorList>
    </citation>
    <scope>NUCLEOTIDE SEQUENCE [LARGE SCALE GENOMIC DNA]</scope>
    <source>
        <strain evidence="10 11">CGMCC 1.11030</strain>
    </source>
</reference>
<dbReference type="InterPro" id="IPR002123">
    <property type="entry name" value="Plipid/glycerol_acylTrfase"/>
</dbReference>
<dbReference type="EMBL" id="FOQH01000006">
    <property type="protein sequence ID" value="SFI40767.1"/>
    <property type="molecule type" value="Genomic_DNA"/>
</dbReference>
<sequence>MSDPVSDFSWTGPPPPPLPRPSAWGVIAAYVRLGLAALTTVVLLSVYLLFKAIERLVPAFRARERVQRLWARAMGTLVGLSVRATGQPMPHGGALVANHSSWSDIFVLVGAARMTFVSKAEVRSWPVVGWIAAVCGTVFVERKRSAARAQEEELRRRMLAGERLLFFPEGTSTDNRRVLQFRSTLFAALTAEELRDVAWVQPVSVVYHVNPASTLPDTFYGWWADMEFGPHVWSLLTLSFGGEAEVIFHDPIRVAEMPDRKKLAHASWQAVHDGVVSRLPHHRHGHEDVYRDREV</sequence>
<evidence type="ECO:0000256" key="3">
    <source>
        <dbReference type="ARBA" id="ARBA00022692"/>
    </source>
</evidence>
<comment type="subcellular location">
    <subcellularLocation>
        <location evidence="1">Membrane</location>
    </subcellularLocation>
</comment>
<keyword evidence="11" id="KW-1185">Reference proteome</keyword>
<protein>
    <submittedName>
        <fullName evidence="10">Lyso-ornithine lipid acyltransferase</fullName>
    </submittedName>
</protein>
<evidence type="ECO:0000256" key="8">
    <source>
        <dbReference type="SAM" id="Phobius"/>
    </source>
</evidence>
<keyword evidence="4 8" id="KW-1133">Transmembrane helix</keyword>
<dbReference type="RefSeq" id="WP_092860638.1">
    <property type="nucleotide sequence ID" value="NZ_FOQH01000006.1"/>
</dbReference>
<gene>
    <name evidence="10" type="ORF">SAMN05216258_106242</name>
</gene>
<dbReference type="Proteomes" id="UP000199377">
    <property type="component" value="Unassembled WGS sequence"/>
</dbReference>
<keyword evidence="5" id="KW-0443">Lipid metabolism</keyword>
<evidence type="ECO:0000259" key="9">
    <source>
        <dbReference type="SMART" id="SM00563"/>
    </source>
</evidence>
<keyword evidence="6 8" id="KW-0472">Membrane</keyword>